<organism evidence="2 3">
    <name type="scientific">Stutzerimonas stutzeri</name>
    <name type="common">Pseudomonas stutzeri</name>
    <dbReference type="NCBI Taxonomy" id="316"/>
    <lineage>
        <taxon>Bacteria</taxon>
        <taxon>Pseudomonadati</taxon>
        <taxon>Pseudomonadota</taxon>
        <taxon>Gammaproteobacteria</taxon>
        <taxon>Pseudomonadales</taxon>
        <taxon>Pseudomonadaceae</taxon>
        <taxon>Stutzerimonas</taxon>
    </lineage>
</organism>
<dbReference type="Proteomes" id="UP000438983">
    <property type="component" value="Chromosome"/>
</dbReference>
<protein>
    <recommendedName>
        <fullName evidence="4">Lipoprotein</fullName>
    </recommendedName>
</protein>
<feature type="chain" id="PRO_5026008646" description="Lipoprotein" evidence="1">
    <location>
        <begin position="21"/>
        <end position="89"/>
    </location>
</feature>
<feature type="signal peptide" evidence="1">
    <location>
        <begin position="1"/>
        <end position="20"/>
    </location>
</feature>
<name>A0A6I6LSI6_STUST</name>
<evidence type="ECO:0000313" key="3">
    <source>
        <dbReference type="Proteomes" id="UP000438983"/>
    </source>
</evidence>
<dbReference type="EMBL" id="CP046902">
    <property type="protein sequence ID" value="QGZ32170.1"/>
    <property type="molecule type" value="Genomic_DNA"/>
</dbReference>
<dbReference type="AlphaFoldDB" id="A0A6I6LSI6"/>
<keyword evidence="1" id="KW-0732">Signal</keyword>
<gene>
    <name evidence="2" type="ORF">GQA94_19750</name>
</gene>
<reference evidence="2 3" key="1">
    <citation type="submission" date="2019-12" db="EMBL/GenBank/DDBJ databases">
        <title>Complete genome sequence of Pseudomonas stutzeri.</title>
        <authorList>
            <person name="Lim S.R."/>
            <person name="Kim J.H."/>
        </authorList>
    </citation>
    <scope>NUCLEOTIDE SEQUENCE [LARGE SCALE GENOMIC DNA]</scope>
    <source>
        <strain evidence="2 3">PM101005</strain>
    </source>
</reference>
<dbReference type="OrthoDB" id="894263at2"/>
<evidence type="ECO:0000313" key="2">
    <source>
        <dbReference type="EMBL" id="QGZ32170.1"/>
    </source>
</evidence>
<accession>A0A6I6LSI6</accession>
<evidence type="ECO:0008006" key="4">
    <source>
        <dbReference type="Google" id="ProtNLM"/>
    </source>
</evidence>
<evidence type="ECO:0000256" key="1">
    <source>
        <dbReference type="SAM" id="SignalP"/>
    </source>
</evidence>
<sequence>MPHLSLIGILLGAMTATTLAGCVAYAEGPYERDRHSHRDHGYEVPKGHLPPPGECRIWYPDRAPGQQPPPGNCRELRRHVPYGATLIRG</sequence>
<proteinExistence type="predicted"/>